<sequence>MSARCLRGVCQRRNESGGRWGSIYCGNVSSSSACPDGYVCSLPRPRHGHQSVVLSLEGKELLLVFGGEASLLAGGGEWVLTNSVTSVHFSYNDATSVDLLTSCDLGSSCPQPRRDASVLVMDNGGAGNGRLLVFGGLGCGGAGGSCSQSGLLDFLAGRPSAGAQLLDDLWYLDLQELSQDCVMTGDCQTFLPWTKVDVAGSKPSARFAGAVTIDVSDNELYLFGGVSYESGSFTELNDLNEFPLADPFYKFCSATGQGLTRAVAGVTSKIYLQCQDSFRRPADGARFRIELVSAGSPSLSISPVGLGQGMYEGSYTPVNSGSFLLSIFVGRGGAEHQSLIEGYDANPSNSLHEFQLLANRTNPNPFSLLVAAGTTDALVSTSSGSFLTLTTAGVASSFMLTAKDKHGNLSPGGDIVSVIMTLWDPARQTALEPDLKPETAAISDNSDGSYHVAYRITRAGAYRLSLSVNGQEGMGSPLLLEVASSPADPLRSYVFGDFSNIRTGVSSSLFVQTRDALGNPLRVDRALAPAGSENITFEFCTSVGLQDESVTCEGGSVDLNVGISVEYGISPDGYSSNRSTGMPNYGLYRITYFPFNDGLVYPQVRHGPVYVKCMFDTSGLSVDRMIPSPQEADDCIARILANETAKARRKSLLVAAHAPPRRISSYHHDYFNVQVQATFTSPDTHKLRFWLTWGPVLCGLLGFLLQLAYSLCVWKSRRDIAPVRTIPMSRRSSAVSQPHVQEDKGADSSFLQQLKAGGFLDEAEVGECSDEGKKEETLAIMKKFEMAQNEMISSLKRVARKQPSPSSLNTSSAQSVFILWQPKRSSVEVEEENLEDRTFYS</sequence>
<dbReference type="InterPro" id="IPR015915">
    <property type="entry name" value="Kelch-typ_b-propeller"/>
</dbReference>
<evidence type="ECO:0000256" key="2">
    <source>
        <dbReference type="SAM" id="Phobius"/>
    </source>
</evidence>
<keyword evidence="2" id="KW-1133">Transmembrane helix</keyword>
<dbReference type="InterPro" id="IPR017868">
    <property type="entry name" value="Filamin/ABP280_repeat-like"/>
</dbReference>
<dbReference type="InterPro" id="IPR013783">
    <property type="entry name" value="Ig-like_fold"/>
</dbReference>
<organism evidence="3">
    <name type="scientific">Hanusia phi</name>
    <dbReference type="NCBI Taxonomy" id="3032"/>
    <lineage>
        <taxon>Eukaryota</taxon>
        <taxon>Cryptophyceae</taxon>
        <taxon>Pyrenomonadales</taxon>
        <taxon>Geminigeraceae</taxon>
        <taxon>Hanusia</taxon>
    </lineage>
</organism>
<keyword evidence="2" id="KW-0472">Membrane</keyword>
<dbReference type="Gene3D" id="2.60.40.10">
    <property type="entry name" value="Immunoglobulins"/>
    <property type="match status" value="2"/>
</dbReference>
<proteinExistence type="predicted"/>
<keyword evidence="2" id="KW-0812">Transmembrane</keyword>
<reference evidence="3" key="1">
    <citation type="submission" date="2021-01" db="EMBL/GenBank/DDBJ databases">
        <authorList>
            <person name="Corre E."/>
            <person name="Pelletier E."/>
            <person name="Niang G."/>
            <person name="Scheremetjew M."/>
            <person name="Finn R."/>
            <person name="Kale V."/>
            <person name="Holt S."/>
            <person name="Cochrane G."/>
            <person name="Meng A."/>
            <person name="Brown T."/>
            <person name="Cohen L."/>
        </authorList>
    </citation>
    <scope>NUCLEOTIDE SEQUENCE</scope>
    <source>
        <strain evidence="3">CCMP325</strain>
    </source>
</reference>
<name>A0A7S0H9N7_9CRYP</name>
<evidence type="ECO:0000256" key="1">
    <source>
        <dbReference type="PROSITE-ProRule" id="PRU00087"/>
    </source>
</evidence>
<dbReference type="InterPro" id="IPR001298">
    <property type="entry name" value="Filamin/ABP280_rpt"/>
</dbReference>
<dbReference type="AlphaFoldDB" id="A0A7S0H9N7"/>
<dbReference type="InterPro" id="IPR014756">
    <property type="entry name" value="Ig_E-set"/>
</dbReference>
<feature type="repeat" description="Filamin" evidence="1">
    <location>
        <begin position="372"/>
        <end position="482"/>
    </location>
</feature>
<dbReference type="SUPFAM" id="SSF117281">
    <property type="entry name" value="Kelch motif"/>
    <property type="match status" value="1"/>
</dbReference>
<accession>A0A7S0H9N7</accession>
<feature type="repeat" description="Filamin" evidence="1">
    <location>
        <begin position="254"/>
        <end position="330"/>
    </location>
</feature>
<dbReference type="Pfam" id="PF00630">
    <property type="entry name" value="Filamin"/>
    <property type="match status" value="1"/>
</dbReference>
<dbReference type="PROSITE" id="PS50194">
    <property type="entry name" value="FILAMIN_REPEAT"/>
    <property type="match status" value="2"/>
</dbReference>
<dbReference type="SMART" id="SM00557">
    <property type="entry name" value="IG_FLMN"/>
    <property type="match status" value="1"/>
</dbReference>
<dbReference type="PANTHER" id="PTHR23244:SF471">
    <property type="entry name" value="GUANINE NUCLEOTIDE-BINDING PROTEIN SUBUNIT BETA 1-RELATED"/>
    <property type="match status" value="1"/>
</dbReference>
<dbReference type="PROSITE" id="PS51257">
    <property type="entry name" value="PROKAR_LIPOPROTEIN"/>
    <property type="match status" value="1"/>
</dbReference>
<protein>
    <submittedName>
        <fullName evidence="3">Uncharacterized protein</fullName>
    </submittedName>
</protein>
<evidence type="ECO:0000313" key="3">
    <source>
        <dbReference type="EMBL" id="CAD8468985.1"/>
    </source>
</evidence>
<dbReference type="EMBL" id="HBEO01003110">
    <property type="protein sequence ID" value="CAD8468985.1"/>
    <property type="molecule type" value="Transcribed_RNA"/>
</dbReference>
<feature type="transmembrane region" description="Helical" evidence="2">
    <location>
        <begin position="690"/>
        <end position="714"/>
    </location>
</feature>
<dbReference type="PANTHER" id="PTHR23244">
    <property type="entry name" value="KELCH REPEAT DOMAIN"/>
    <property type="match status" value="1"/>
</dbReference>
<dbReference type="Gene3D" id="2.120.10.80">
    <property type="entry name" value="Kelch-type beta propeller"/>
    <property type="match status" value="1"/>
</dbReference>
<dbReference type="SUPFAM" id="SSF81296">
    <property type="entry name" value="E set domains"/>
    <property type="match status" value="2"/>
</dbReference>
<gene>
    <name evidence="3" type="ORF">HPHI1048_LOCUS2204</name>
</gene>